<evidence type="ECO:0000256" key="1">
    <source>
        <dbReference type="ARBA" id="ARBA00023015"/>
    </source>
</evidence>
<dbReference type="EMBL" id="CP101990">
    <property type="protein sequence ID" value="UUI67744.1"/>
    <property type="molecule type" value="Genomic_DNA"/>
</dbReference>
<keyword evidence="3" id="KW-0804">Transcription</keyword>
<accession>A0ABY5KBB1</accession>
<dbReference type="InterPro" id="IPR036271">
    <property type="entry name" value="Tet_transcr_reg_TetR-rel_C_sf"/>
</dbReference>
<dbReference type="Pfam" id="PF00440">
    <property type="entry name" value="TetR_N"/>
    <property type="match status" value="1"/>
</dbReference>
<feature type="DNA-binding region" description="H-T-H motif" evidence="4">
    <location>
        <begin position="63"/>
        <end position="82"/>
    </location>
</feature>
<evidence type="ECO:0000313" key="7">
    <source>
        <dbReference type="Proteomes" id="UP001315860"/>
    </source>
</evidence>
<dbReference type="Gene3D" id="1.10.357.10">
    <property type="entry name" value="Tetracycline Repressor, domain 2"/>
    <property type="match status" value="1"/>
</dbReference>
<evidence type="ECO:0000259" key="5">
    <source>
        <dbReference type="PROSITE" id="PS50977"/>
    </source>
</evidence>
<dbReference type="PANTHER" id="PTHR30055">
    <property type="entry name" value="HTH-TYPE TRANSCRIPTIONAL REGULATOR RUTR"/>
    <property type="match status" value="1"/>
</dbReference>
<dbReference type="PANTHER" id="PTHR30055:SF234">
    <property type="entry name" value="HTH-TYPE TRANSCRIPTIONAL REGULATOR BETI"/>
    <property type="match status" value="1"/>
</dbReference>
<evidence type="ECO:0000256" key="4">
    <source>
        <dbReference type="PROSITE-ProRule" id="PRU00335"/>
    </source>
</evidence>
<keyword evidence="2 4" id="KW-0238">DNA-binding</keyword>
<sequence>MGGSGREDEPSRDDGLLSLLPERLALPRGRAALPKSAVEESRRGRILQATLDEVAASGYASTTVALITRRAHVSRTSFYEAFADKEDAFAAAHWNATDLSLTRIWKPALRLRHLHFHDRTRRLVRAYVEVLEAEPTFAICFFVEIKTAGERLATQREEMLDRHVEIMHELAKVSAADGSLRVPSRDVLRGLVGAFDELVSRAVRRQRGRDERLDLSGAVEPFTELLLGVVRAD</sequence>
<evidence type="ECO:0000256" key="3">
    <source>
        <dbReference type="ARBA" id="ARBA00023163"/>
    </source>
</evidence>
<dbReference type="InterPro" id="IPR050109">
    <property type="entry name" value="HTH-type_TetR-like_transc_reg"/>
</dbReference>
<gene>
    <name evidence="6" type="ORF">NP095_11110</name>
</gene>
<dbReference type="Proteomes" id="UP001315860">
    <property type="component" value="Chromosome"/>
</dbReference>
<evidence type="ECO:0000256" key="2">
    <source>
        <dbReference type="ARBA" id="ARBA00023125"/>
    </source>
</evidence>
<dbReference type="SUPFAM" id="SSF46689">
    <property type="entry name" value="Homeodomain-like"/>
    <property type="match status" value="1"/>
</dbReference>
<dbReference type="InterPro" id="IPR009057">
    <property type="entry name" value="Homeodomain-like_sf"/>
</dbReference>
<keyword evidence="1" id="KW-0805">Transcription regulation</keyword>
<dbReference type="RefSeq" id="WP_232418831.1">
    <property type="nucleotide sequence ID" value="NZ_CP101990.1"/>
</dbReference>
<dbReference type="Gene3D" id="1.10.10.60">
    <property type="entry name" value="Homeodomain-like"/>
    <property type="match status" value="1"/>
</dbReference>
<evidence type="ECO:0000313" key="6">
    <source>
        <dbReference type="EMBL" id="UUI67744.1"/>
    </source>
</evidence>
<name>A0ABY5KBB1_9ACTN</name>
<keyword evidence="7" id="KW-1185">Reference proteome</keyword>
<feature type="domain" description="HTH tetR-type" evidence="5">
    <location>
        <begin position="40"/>
        <end position="100"/>
    </location>
</feature>
<dbReference type="SUPFAM" id="SSF48498">
    <property type="entry name" value="Tetracyclin repressor-like, C-terminal domain"/>
    <property type="match status" value="1"/>
</dbReference>
<dbReference type="InterPro" id="IPR001647">
    <property type="entry name" value="HTH_TetR"/>
</dbReference>
<dbReference type="PROSITE" id="PS50977">
    <property type="entry name" value="HTH_TETR_2"/>
    <property type="match status" value="1"/>
</dbReference>
<protein>
    <submittedName>
        <fullName evidence="6">TetR/AcrR family transcriptional regulator</fullName>
    </submittedName>
</protein>
<proteinExistence type="predicted"/>
<reference evidence="6 7" key="1">
    <citation type="submission" date="2022-07" db="EMBL/GenBank/DDBJ databases">
        <title>Novel species in genus Aeromicrobium.</title>
        <authorList>
            <person name="Ye L."/>
        </authorList>
    </citation>
    <scope>NUCLEOTIDE SEQUENCE [LARGE SCALE GENOMIC DNA]</scope>
    <source>
        <strain evidence="7">zg-Y50</strain>
    </source>
</reference>
<organism evidence="6 7">
    <name type="scientific">Aeromicrobium duanguangcaii</name>
    <dbReference type="NCBI Taxonomy" id="2968086"/>
    <lineage>
        <taxon>Bacteria</taxon>
        <taxon>Bacillati</taxon>
        <taxon>Actinomycetota</taxon>
        <taxon>Actinomycetes</taxon>
        <taxon>Propionibacteriales</taxon>
        <taxon>Nocardioidaceae</taxon>
        <taxon>Aeromicrobium</taxon>
    </lineage>
</organism>